<dbReference type="Proteomes" id="UP000186621">
    <property type="component" value="Unassembled WGS sequence"/>
</dbReference>
<comment type="similarity">
    <text evidence="8">Belongs to the peptidase M48 family.</text>
</comment>
<dbReference type="InterPro" id="IPR027057">
    <property type="entry name" value="CAXX_Prtase_1"/>
</dbReference>
<dbReference type="PANTHER" id="PTHR10120">
    <property type="entry name" value="CAAX PRENYL PROTEASE 1"/>
    <property type="match status" value="1"/>
</dbReference>
<evidence type="ECO:0000313" key="13">
    <source>
        <dbReference type="Proteomes" id="UP000186621"/>
    </source>
</evidence>
<feature type="transmembrane region" description="Helical" evidence="9">
    <location>
        <begin position="144"/>
        <end position="166"/>
    </location>
</feature>
<keyword evidence="3 8" id="KW-0378">Hydrolase</keyword>
<keyword evidence="9" id="KW-1133">Transmembrane helix</keyword>
<organism evidence="12 13">
    <name type="scientific">Helicobacter pylori</name>
    <name type="common">Campylobacter pylori</name>
    <dbReference type="NCBI Taxonomy" id="210"/>
    <lineage>
        <taxon>Bacteria</taxon>
        <taxon>Pseudomonadati</taxon>
        <taxon>Campylobacterota</taxon>
        <taxon>Epsilonproteobacteria</taxon>
        <taxon>Campylobacterales</taxon>
        <taxon>Helicobacteraceae</taxon>
        <taxon>Helicobacter</taxon>
    </lineage>
</organism>
<dbReference type="CDD" id="cd07343">
    <property type="entry name" value="M48A_Zmpste24p_like"/>
    <property type="match status" value="1"/>
</dbReference>
<reference evidence="12 13" key="1">
    <citation type="submission" date="2016-09" db="EMBL/GenBank/DDBJ databases">
        <authorList>
            <person name="Capua I."/>
            <person name="De Benedictis P."/>
            <person name="Joannis T."/>
            <person name="Lombin L.H."/>
            <person name="Cattoli G."/>
        </authorList>
    </citation>
    <scope>NUCLEOTIDE SEQUENCE [LARGE SCALE GENOMIC DNA]</scope>
    <source>
        <strain evidence="12 13">132A</strain>
    </source>
</reference>
<evidence type="ECO:0000259" key="11">
    <source>
        <dbReference type="Pfam" id="PF16491"/>
    </source>
</evidence>
<dbReference type="GO" id="GO:0046872">
    <property type="term" value="F:metal ion binding"/>
    <property type="evidence" value="ECO:0007669"/>
    <property type="project" value="UniProtKB-KW"/>
</dbReference>
<proteinExistence type="inferred from homology"/>
<dbReference type="InterPro" id="IPR001915">
    <property type="entry name" value="Peptidase_M48"/>
</dbReference>
<keyword evidence="9" id="KW-0472">Membrane</keyword>
<evidence type="ECO:0000256" key="7">
    <source>
        <dbReference type="PIRSR" id="PIRSR627057-2"/>
    </source>
</evidence>
<feature type="active site" evidence="6">
    <location>
        <position position="276"/>
    </location>
</feature>
<feature type="transmembrane region" description="Helical" evidence="9">
    <location>
        <begin position="172"/>
        <end position="191"/>
    </location>
</feature>
<keyword evidence="2 7" id="KW-0479">Metal-binding</keyword>
<keyword evidence="5 8" id="KW-0482">Metalloprotease</keyword>
<dbReference type="GO" id="GO:0004222">
    <property type="term" value="F:metalloendopeptidase activity"/>
    <property type="evidence" value="ECO:0007669"/>
    <property type="project" value="InterPro"/>
</dbReference>
<dbReference type="AlphaFoldDB" id="A0A1Q9J8V1"/>
<feature type="binding site" evidence="7">
    <location>
        <position position="275"/>
    </location>
    <ligand>
        <name>Zn(2+)</name>
        <dbReference type="ChEBI" id="CHEBI:29105"/>
        <note>catalytic</note>
    </ligand>
</feature>
<dbReference type="Pfam" id="PF01435">
    <property type="entry name" value="Peptidase_M48"/>
    <property type="match status" value="1"/>
</dbReference>
<dbReference type="Gene3D" id="3.30.2010.10">
    <property type="entry name" value="Metalloproteases ('zincins'), catalytic domain"/>
    <property type="match status" value="1"/>
</dbReference>
<dbReference type="InterPro" id="IPR032456">
    <property type="entry name" value="Peptidase_M48_N"/>
</dbReference>
<evidence type="ECO:0000256" key="1">
    <source>
        <dbReference type="ARBA" id="ARBA00022670"/>
    </source>
</evidence>
<feature type="domain" description="Peptidase M48" evidence="10">
    <location>
        <begin position="207"/>
        <end position="407"/>
    </location>
</feature>
<evidence type="ECO:0000256" key="6">
    <source>
        <dbReference type="PIRSR" id="PIRSR627057-1"/>
    </source>
</evidence>
<gene>
    <name evidence="12" type="ORF">BIZ48_05610</name>
</gene>
<feature type="transmembrane region" description="Helical" evidence="9">
    <location>
        <begin position="6"/>
        <end position="24"/>
    </location>
</feature>
<feature type="active site" description="Proton donor" evidence="6">
    <location>
        <position position="354"/>
    </location>
</feature>
<evidence type="ECO:0000256" key="2">
    <source>
        <dbReference type="ARBA" id="ARBA00022723"/>
    </source>
</evidence>
<comment type="cofactor">
    <cofactor evidence="7 8">
        <name>Zn(2+)</name>
        <dbReference type="ChEBI" id="CHEBI:29105"/>
    </cofactor>
    <text evidence="7 8">Binds 1 zinc ion per subunit.</text>
</comment>
<evidence type="ECO:0000256" key="3">
    <source>
        <dbReference type="ARBA" id="ARBA00022801"/>
    </source>
</evidence>
<evidence type="ECO:0000259" key="10">
    <source>
        <dbReference type="Pfam" id="PF01435"/>
    </source>
</evidence>
<feature type="transmembrane region" description="Helical" evidence="9">
    <location>
        <begin position="289"/>
        <end position="311"/>
    </location>
</feature>
<feature type="transmembrane region" description="Helical" evidence="9">
    <location>
        <begin position="100"/>
        <end position="123"/>
    </location>
</feature>
<keyword evidence="1 8" id="KW-0645">Protease</keyword>
<feature type="binding site" evidence="7">
    <location>
        <position position="350"/>
    </location>
    <ligand>
        <name>Zn(2+)</name>
        <dbReference type="ChEBI" id="CHEBI:29105"/>
        <note>catalytic</note>
    </ligand>
</feature>
<evidence type="ECO:0000256" key="4">
    <source>
        <dbReference type="ARBA" id="ARBA00022833"/>
    </source>
</evidence>
<dbReference type="EMBL" id="MJMX01000025">
    <property type="protein sequence ID" value="OLR45950.1"/>
    <property type="molecule type" value="Genomic_DNA"/>
</dbReference>
<protein>
    <submittedName>
        <fullName evidence="12">Peptidase M48</fullName>
    </submittedName>
</protein>
<feature type="domain" description="CAAX prenyl protease 1 N-terminal" evidence="11">
    <location>
        <begin position="44"/>
        <end position="200"/>
    </location>
</feature>
<name>A0A1Q9J8V1_HELPX</name>
<feature type="binding site" evidence="7">
    <location>
        <position position="279"/>
    </location>
    <ligand>
        <name>Zn(2+)</name>
        <dbReference type="ChEBI" id="CHEBI:29105"/>
        <note>catalytic</note>
    </ligand>
</feature>
<dbReference type="RefSeq" id="WP_075651922.1">
    <property type="nucleotide sequence ID" value="NZ_MJGG01000027.1"/>
</dbReference>
<comment type="caution">
    <text evidence="12">The sequence shown here is derived from an EMBL/GenBank/DDBJ whole genome shotgun (WGS) entry which is preliminary data.</text>
</comment>
<accession>A0A1Q9J8V1</accession>
<feature type="transmembrane region" description="Helical" evidence="9">
    <location>
        <begin position="323"/>
        <end position="345"/>
    </location>
</feature>
<evidence type="ECO:0000313" key="12">
    <source>
        <dbReference type="EMBL" id="OLR45950.1"/>
    </source>
</evidence>
<dbReference type="FunFam" id="3.30.2010.10:FF:000010">
    <property type="entry name" value="M48 family peptidase"/>
    <property type="match status" value="1"/>
</dbReference>
<feature type="transmembrane region" description="Helical" evidence="9">
    <location>
        <begin position="62"/>
        <end position="80"/>
    </location>
</feature>
<keyword evidence="9" id="KW-0812">Transmembrane</keyword>
<dbReference type="GO" id="GO:0071586">
    <property type="term" value="P:CAAX-box protein processing"/>
    <property type="evidence" value="ECO:0007669"/>
    <property type="project" value="InterPro"/>
</dbReference>
<dbReference type="Pfam" id="PF16491">
    <property type="entry name" value="Peptidase_M48_N"/>
    <property type="match status" value="1"/>
</dbReference>
<evidence type="ECO:0000256" key="8">
    <source>
        <dbReference type="RuleBase" id="RU003983"/>
    </source>
</evidence>
<evidence type="ECO:0000256" key="9">
    <source>
        <dbReference type="SAM" id="Phobius"/>
    </source>
</evidence>
<evidence type="ECO:0000256" key="5">
    <source>
        <dbReference type="ARBA" id="ARBA00023049"/>
    </source>
</evidence>
<sequence length="409" mass="46578">MLDIWIDMIICIFYLLFFTTPYIVGDVLQLKFIRQKLCEKPVLLPQKDYEEAGNYAIRKMQLSIISQILDGVIFAGWVFFGLTHLEDLTHYLNLSETLGYLVFALLFLAIQSVLSLPISYYTTMHLDKEFGFSKVSLSLFFKDFFKGLLLTLGVGLLLIYTLIMIIEHVEHWEISSFFVVFVFMILANLFYPKIAQLFNQFTPLNNNNRDLESQIEGMMDKVGFKSEGIFVMDASKRDGRLNAYFGGLGKNKRVVLFDTLISKVRTEGLLAILGHELGHFKNKDLLKSLGIMGGLLALVFALIAHLPPIVFEGFNVSQTPASLIAILLLFLPVFSFYAMPLIGFFSRKNEYNADKFGASLSSKEVLAKALVSIVSENKAFPYSHPFYVFLHFTHPPLLERLKALDYEIE</sequence>
<keyword evidence="4 7" id="KW-0862">Zinc</keyword>